<comment type="similarity">
    <text evidence="1">Belongs to the bacterial ring-hydroxylating dioxygenase beta subunit family.</text>
</comment>
<dbReference type="STRING" id="47853.TK50_14205"/>
<gene>
    <name evidence="3" type="ORF">GA0070563_11558</name>
</gene>
<dbReference type="InterPro" id="IPR000391">
    <property type="entry name" value="Rng_hydr_dOase-bsu"/>
</dbReference>
<name>A0A1C5ANC8_9ACTN</name>
<dbReference type="GO" id="GO:0019380">
    <property type="term" value="P:3-phenylpropionate catabolic process"/>
    <property type="evidence" value="ECO:0007669"/>
    <property type="project" value="TreeGrafter"/>
</dbReference>
<reference evidence="4" key="1">
    <citation type="submission" date="2016-06" db="EMBL/GenBank/DDBJ databases">
        <authorList>
            <person name="Varghese N."/>
            <person name="Submissions Spin"/>
        </authorList>
    </citation>
    <scope>NUCLEOTIDE SEQUENCE [LARGE SCALE GENOMIC DNA]</scope>
    <source>
        <strain evidence="4">DSM 43168</strain>
    </source>
</reference>
<dbReference type="RefSeq" id="WP_218107415.1">
    <property type="nucleotide sequence ID" value="NZ_CBDRIN010000046.1"/>
</dbReference>
<dbReference type="InterPro" id="IPR032710">
    <property type="entry name" value="NTF2-like_dom_sf"/>
</dbReference>
<dbReference type="CDD" id="cd00667">
    <property type="entry name" value="ring_hydroxylating_dioxygenases_beta"/>
    <property type="match status" value="1"/>
</dbReference>
<keyword evidence="3" id="KW-0223">Dioxygenase</keyword>
<dbReference type="EMBL" id="FMCT01000015">
    <property type="protein sequence ID" value="SCF46742.1"/>
    <property type="molecule type" value="Genomic_DNA"/>
</dbReference>
<dbReference type="Pfam" id="PF00866">
    <property type="entry name" value="Ring_hydroxyl_B"/>
    <property type="match status" value="1"/>
</dbReference>
<evidence type="ECO:0000256" key="2">
    <source>
        <dbReference type="ARBA" id="ARBA00023002"/>
    </source>
</evidence>
<evidence type="ECO:0000313" key="3">
    <source>
        <dbReference type="EMBL" id="SCF46742.1"/>
    </source>
</evidence>
<evidence type="ECO:0000313" key="4">
    <source>
        <dbReference type="Proteomes" id="UP000183585"/>
    </source>
</evidence>
<dbReference type="GO" id="GO:0051213">
    <property type="term" value="F:dioxygenase activity"/>
    <property type="evidence" value="ECO:0007669"/>
    <property type="project" value="UniProtKB-KW"/>
</dbReference>
<protein>
    <submittedName>
        <fullName evidence="3">p-cumate 2,3-dioxygenase beta subunit</fullName>
    </submittedName>
</protein>
<proteinExistence type="inferred from homology"/>
<sequence length="178" mass="20418">MSAVTSGNGSRGGVVKVESREVTRAEVEEFLYREAQLLDEWRLDEWFTLFEPDGRLEVPTTDWAGWDATTAGYFVADDYELIRARVKRLKSRKAHAENPHSRTHRMVSNVILLEAGAETVWITANFVIHRYRDGGAYTYVGRYEHVLKVEPDGLRFRVRRAVPVMESMDPGARLSFIL</sequence>
<dbReference type="Proteomes" id="UP000183585">
    <property type="component" value="Unassembled WGS sequence"/>
</dbReference>
<dbReference type="Gene3D" id="3.10.450.50">
    <property type="match status" value="1"/>
</dbReference>
<accession>A0A1C5ANC8</accession>
<organism evidence="3 4">
    <name type="scientific">Micromonospora carbonacea</name>
    <dbReference type="NCBI Taxonomy" id="47853"/>
    <lineage>
        <taxon>Bacteria</taxon>
        <taxon>Bacillati</taxon>
        <taxon>Actinomycetota</taxon>
        <taxon>Actinomycetes</taxon>
        <taxon>Micromonosporales</taxon>
        <taxon>Micromonosporaceae</taxon>
        <taxon>Micromonospora</taxon>
    </lineage>
</organism>
<dbReference type="AlphaFoldDB" id="A0A1C5ANC8"/>
<dbReference type="PANTHER" id="PTHR41534:SF2">
    <property type="entry name" value="3-PHENYLPROPIONATE_CINNAMIC ACID DIOXYGENASE SUBUNIT BETA"/>
    <property type="match status" value="1"/>
</dbReference>
<evidence type="ECO:0000256" key="1">
    <source>
        <dbReference type="ARBA" id="ARBA00009570"/>
    </source>
</evidence>
<keyword evidence="4" id="KW-1185">Reference proteome</keyword>
<keyword evidence="2" id="KW-0560">Oxidoreductase</keyword>
<dbReference type="PANTHER" id="PTHR41534">
    <property type="entry name" value="BLR3401 PROTEIN"/>
    <property type="match status" value="1"/>
</dbReference>
<dbReference type="SUPFAM" id="SSF54427">
    <property type="entry name" value="NTF2-like"/>
    <property type="match status" value="1"/>
</dbReference>